<reference evidence="3" key="1">
    <citation type="journal article" date="2019" name="Int. J. Syst. Evol. Microbiol.">
        <title>The Global Catalogue of Microorganisms (GCM) 10K type strain sequencing project: providing services to taxonomists for standard genome sequencing and annotation.</title>
        <authorList>
            <consortium name="The Broad Institute Genomics Platform"/>
            <consortium name="The Broad Institute Genome Sequencing Center for Infectious Disease"/>
            <person name="Wu L."/>
            <person name="Ma J."/>
        </authorList>
    </citation>
    <scope>NUCLEOTIDE SEQUENCE [LARGE SCALE GENOMIC DNA]</scope>
    <source>
        <strain evidence="3">CCUG 66188</strain>
    </source>
</reference>
<proteinExistence type="predicted"/>
<dbReference type="Proteomes" id="UP001596023">
    <property type="component" value="Unassembled WGS sequence"/>
</dbReference>
<evidence type="ECO:0000313" key="3">
    <source>
        <dbReference type="Proteomes" id="UP001596023"/>
    </source>
</evidence>
<keyword evidence="1" id="KW-1133">Transmembrane helix</keyword>
<keyword evidence="1" id="KW-0812">Transmembrane</keyword>
<evidence type="ECO:0008006" key="4">
    <source>
        <dbReference type="Google" id="ProtNLM"/>
    </source>
</evidence>
<dbReference type="RefSeq" id="WP_291109159.1">
    <property type="nucleotide sequence ID" value="NZ_JBHSGN010000147.1"/>
</dbReference>
<comment type="caution">
    <text evidence="2">The sequence shown here is derived from an EMBL/GenBank/DDBJ whole genome shotgun (WGS) entry which is preliminary data.</text>
</comment>
<accession>A0ABV9L3V4</accession>
<keyword evidence="1" id="KW-0472">Membrane</keyword>
<feature type="transmembrane region" description="Helical" evidence="1">
    <location>
        <begin position="6"/>
        <end position="23"/>
    </location>
</feature>
<sequence length="101" mass="11240">MKTDLYTKIVLTVIAIALVANFFKNNDVISSAYASQNNQIQALPVQKEVIDVNIVSVSKPIDVNLMQYGGTSINGYNEYSIEKYFGYRGNYLNGIPILISK</sequence>
<protein>
    <recommendedName>
        <fullName evidence="4">TonB-dependent receptor plug domain-containing protein</fullName>
    </recommendedName>
</protein>
<name>A0ABV9L3V4_9BACT</name>
<evidence type="ECO:0000313" key="2">
    <source>
        <dbReference type="EMBL" id="MFC4676623.1"/>
    </source>
</evidence>
<organism evidence="2 3">
    <name type="scientific">Dysgonomonas termitidis</name>
    <dbReference type="NCBI Taxonomy" id="1516126"/>
    <lineage>
        <taxon>Bacteria</taxon>
        <taxon>Pseudomonadati</taxon>
        <taxon>Bacteroidota</taxon>
        <taxon>Bacteroidia</taxon>
        <taxon>Bacteroidales</taxon>
        <taxon>Dysgonomonadaceae</taxon>
        <taxon>Dysgonomonas</taxon>
    </lineage>
</organism>
<dbReference type="EMBL" id="JBHSGN010000147">
    <property type="protein sequence ID" value="MFC4676623.1"/>
    <property type="molecule type" value="Genomic_DNA"/>
</dbReference>
<gene>
    <name evidence="2" type="ORF">ACFO6W_23355</name>
</gene>
<evidence type="ECO:0000256" key="1">
    <source>
        <dbReference type="SAM" id="Phobius"/>
    </source>
</evidence>
<keyword evidence="3" id="KW-1185">Reference proteome</keyword>